<feature type="region of interest" description="Disordered" evidence="1">
    <location>
        <begin position="118"/>
        <end position="139"/>
    </location>
</feature>
<organism evidence="2 3">
    <name type="scientific">Capronia epimyces CBS 606.96</name>
    <dbReference type="NCBI Taxonomy" id="1182542"/>
    <lineage>
        <taxon>Eukaryota</taxon>
        <taxon>Fungi</taxon>
        <taxon>Dikarya</taxon>
        <taxon>Ascomycota</taxon>
        <taxon>Pezizomycotina</taxon>
        <taxon>Eurotiomycetes</taxon>
        <taxon>Chaetothyriomycetidae</taxon>
        <taxon>Chaetothyriales</taxon>
        <taxon>Herpotrichiellaceae</taxon>
        <taxon>Capronia</taxon>
    </lineage>
</organism>
<keyword evidence="3" id="KW-1185">Reference proteome</keyword>
<feature type="region of interest" description="Disordered" evidence="1">
    <location>
        <begin position="323"/>
        <end position="378"/>
    </location>
</feature>
<evidence type="ECO:0000256" key="1">
    <source>
        <dbReference type="SAM" id="MobiDB-lite"/>
    </source>
</evidence>
<dbReference type="GeneID" id="19165333"/>
<reference evidence="2 3" key="1">
    <citation type="submission" date="2013-03" db="EMBL/GenBank/DDBJ databases">
        <title>The Genome Sequence of Capronia epimyces CBS 606.96.</title>
        <authorList>
            <consortium name="The Broad Institute Genomics Platform"/>
            <person name="Cuomo C."/>
            <person name="de Hoog S."/>
            <person name="Gorbushina A."/>
            <person name="Walker B."/>
            <person name="Young S.K."/>
            <person name="Zeng Q."/>
            <person name="Gargeya S."/>
            <person name="Fitzgerald M."/>
            <person name="Haas B."/>
            <person name="Abouelleil A."/>
            <person name="Allen A.W."/>
            <person name="Alvarado L."/>
            <person name="Arachchi H.M."/>
            <person name="Berlin A.M."/>
            <person name="Chapman S.B."/>
            <person name="Gainer-Dewar J."/>
            <person name="Goldberg J."/>
            <person name="Griggs A."/>
            <person name="Gujja S."/>
            <person name="Hansen M."/>
            <person name="Howarth C."/>
            <person name="Imamovic A."/>
            <person name="Ireland A."/>
            <person name="Larimer J."/>
            <person name="McCowan C."/>
            <person name="Murphy C."/>
            <person name="Pearson M."/>
            <person name="Poon T.W."/>
            <person name="Priest M."/>
            <person name="Roberts A."/>
            <person name="Saif S."/>
            <person name="Shea T."/>
            <person name="Sisk P."/>
            <person name="Sykes S."/>
            <person name="Wortman J."/>
            <person name="Nusbaum C."/>
            <person name="Birren B."/>
        </authorList>
    </citation>
    <scope>NUCLEOTIDE SEQUENCE [LARGE SCALE GENOMIC DNA]</scope>
    <source>
        <strain evidence="2 3">CBS 606.96</strain>
    </source>
</reference>
<name>W9YJB6_9EURO</name>
<feature type="compositionally biased region" description="Polar residues" evidence="1">
    <location>
        <begin position="351"/>
        <end position="378"/>
    </location>
</feature>
<dbReference type="OrthoDB" id="4155902at2759"/>
<feature type="compositionally biased region" description="Basic and acidic residues" evidence="1">
    <location>
        <begin position="126"/>
        <end position="135"/>
    </location>
</feature>
<feature type="region of interest" description="Disordered" evidence="1">
    <location>
        <begin position="22"/>
        <end position="84"/>
    </location>
</feature>
<evidence type="ECO:0000313" key="2">
    <source>
        <dbReference type="EMBL" id="EXJ92643.1"/>
    </source>
</evidence>
<accession>W9YJB6</accession>
<gene>
    <name evidence="2" type="ORF">A1O3_01195</name>
</gene>
<dbReference type="Proteomes" id="UP000019478">
    <property type="component" value="Unassembled WGS sequence"/>
</dbReference>
<sequence>MQEYIPPLAGPSSVSARCFSPVAYTSDGQPHFSTRMASASSLRRPDRDESSPLARRPPLSRMGSTTSRNSSLPTSPLDNIPEKLWPRVLRTSSTPETSNPDLSIDEITSTRLSLDDEAILTSLPEEDNRKTRDAGRPIARKGFGGIWGDNSDRLKKMSQRLKNFPGGLFVRRDRGLRGSSSGSINYHYQPATFESKLPAPDFMGGLGVTELLPPADDGEFDEPKMKMDYECKPKETDSCSEEISKISCLIRKDLHEVTSRERTLLPAPGYPERIPRHFVTPPTYVYAASSSTVNSFHTAEDRLLHGPRTLKAFPRQMMARTSSIGSVEEMRSHAFGSRRLGRPSLSGASVRHSSAPSIGRSSRPTSRPGTNAGSVSSSTLAPRRPIVYMDAPNGCSDTIWSGVNFITYPSTSSTARPQSKSISILNSQEEGLDLSLELAPEVEMGMGDRPGYTKIPLYVPRRIERKQTCPKPDQMRPILTPVPATPSVGREQADQPAIHTELTSSNPAISDISFTSLQGQTSIHSHTEREQMLQEVECQSSVRPSTGSRERLSRALTNAWAERTLRKKQKGCKRDAL</sequence>
<dbReference type="EMBL" id="AMGY01000001">
    <property type="protein sequence ID" value="EXJ92643.1"/>
    <property type="molecule type" value="Genomic_DNA"/>
</dbReference>
<feature type="compositionally biased region" description="Polar residues" evidence="1">
    <location>
        <begin position="26"/>
        <end position="41"/>
    </location>
</feature>
<proteinExistence type="predicted"/>
<dbReference type="AlphaFoldDB" id="W9YJB6"/>
<protein>
    <submittedName>
        <fullName evidence="2">Uncharacterized protein</fullName>
    </submittedName>
</protein>
<evidence type="ECO:0000313" key="3">
    <source>
        <dbReference type="Proteomes" id="UP000019478"/>
    </source>
</evidence>
<dbReference type="RefSeq" id="XP_007729533.1">
    <property type="nucleotide sequence ID" value="XM_007731343.1"/>
</dbReference>
<comment type="caution">
    <text evidence="2">The sequence shown here is derived from an EMBL/GenBank/DDBJ whole genome shotgun (WGS) entry which is preliminary data.</text>
</comment>
<feature type="region of interest" description="Disordered" evidence="1">
    <location>
        <begin position="471"/>
        <end position="494"/>
    </location>
</feature>
<dbReference type="HOGENOM" id="CLU_479819_0_0_1"/>
<feature type="compositionally biased region" description="Polar residues" evidence="1">
    <location>
        <begin position="62"/>
        <end position="77"/>
    </location>
</feature>